<keyword evidence="1" id="KW-0175">Coiled coil</keyword>
<feature type="domain" description="C4-type zinc ribbon" evidence="2">
    <location>
        <begin position="199"/>
        <end position="233"/>
    </location>
</feature>
<keyword evidence="4" id="KW-1185">Reference proteome</keyword>
<reference evidence="3 4" key="2">
    <citation type="journal article" date="2020" name="Antonie Van Leeuwenhoek">
        <title>Phylogenomic characterisation of a novel corynebacterial species pathogenic to animals.</title>
        <authorList>
            <person name="Moller J."/>
            <person name="Musella L."/>
            <person name="Melnikov V."/>
            <person name="Geissdorfer W."/>
            <person name="Burkovski A."/>
            <person name="Sangal V."/>
        </authorList>
    </citation>
    <scope>NUCLEOTIDE SEQUENCE [LARGE SCALE GENOMIC DNA]</scope>
    <source>
        <strain evidence="3 4">PO100/5</strain>
    </source>
</reference>
<dbReference type="Proteomes" id="UP000195652">
    <property type="component" value="Chromosome"/>
</dbReference>
<evidence type="ECO:0000259" key="2">
    <source>
        <dbReference type="Pfam" id="PF02591"/>
    </source>
</evidence>
<dbReference type="OrthoDB" id="9784388at2"/>
<evidence type="ECO:0000313" key="3">
    <source>
        <dbReference type="EMBL" id="ARU46523.1"/>
    </source>
</evidence>
<dbReference type="AlphaFoldDB" id="A0A7Y4LFM6"/>
<evidence type="ECO:0000256" key="1">
    <source>
        <dbReference type="SAM" id="Coils"/>
    </source>
</evidence>
<protein>
    <submittedName>
        <fullName evidence="3">C4-type zinc ribbon domain-containing protein</fullName>
    </submittedName>
</protein>
<evidence type="ECO:0000313" key="4">
    <source>
        <dbReference type="Proteomes" id="UP000195652"/>
    </source>
</evidence>
<dbReference type="EMBL" id="CP021417">
    <property type="protein sequence ID" value="ARU46523.1"/>
    <property type="molecule type" value="Genomic_DNA"/>
</dbReference>
<organism evidence="3 4">
    <name type="scientific">Corynebacterium silvaticum</name>
    <dbReference type="NCBI Taxonomy" id="2320431"/>
    <lineage>
        <taxon>Bacteria</taxon>
        <taxon>Bacillati</taxon>
        <taxon>Actinomycetota</taxon>
        <taxon>Actinomycetes</taxon>
        <taxon>Mycobacteriales</taxon>
        <taxon>Corynebacteriaceae</taxon>
        <taxon>Corynebacterium</taxon>
    </lineage>
</organism>
<sequence length="238" mass="26973">MKLDRTLQPLLLELSTITRAASTSVAPKVSEEQEELDRLMSEQSRNREAAAAAHMAVDDMELEIRRIQEDERKLRRREQDGKRQLTAETDIERRRDIKHDIYSAKSRIADLMSELQEAHNEIHALRNNLEVNQARVVDTDTKIEAARRALEALPVDTTAATQEERITQLRDLLPEDIIVEFDSQRDINDVGVAAFNGRSCGGCFIILPPADISMIRNTPMNILPQCPDCGSYLVRQAS</sequence>
<dbReference type="Gene3D" id="1.10.287.1490">
    <property type="match status" value="1"/>
</dbReference>
<dbReference type="KEGG" id="csil:CBE74_08580"/>
<gene>
    <name evidence="3" type="ORF">CBE74_08580</name>
</gene>
<reference evidence="3 4" key="4">
    <citation type="journal article" date="2020" name="PLoS ONE">
        <title>Taxonomic classification of strain PO100/5 shows a broader geographic distribution and genetic markers of the recently described Corynebacterium silvaticum.</title>
        <authorList>
            <person name="Viana M.V.C."/>
            <person name="Profeta R."/>
            <person name="da Silva A.L."/>
            <person name="Hurtado R."/>
            <person name="Cerqueira J.C."/>
            <person name="Ribeiro B.F.S."/>
            <person name="Almeida M.O."/>
            <person name="Morais-Rodrigues F."/>
            <person name="Soares S.C."/>
            <person name="Oliveira M."/>
            <person name="Tavares L."/>
            <person name="Figueiredo H."/>
            <person name="Wattam A.R."/>
            <person name="Barh D."/>
            <person name="Ghosh P."/>
            <person name="Silva A."/>
            <person name="Azevedo V."/>
        </authorList>
    </citation>
    <scope>NUCLEOTIDE SEQUENCE [LARGE SCALE GENOMIC DNA]</scope>
    <source>
        <strain evidence="3 4">PO100/5</strain>
    </source>
</reference>
<proteinExistence type="predicted"/>
<name>A0A7Y4LFM6_9CORY</name>
<dbReference type="GeneID" id="75008297"/>
<feature type="coiled-coil region" evidence="1">
    <location>
        <begin position="101"/>
        <end position="135"/>
    </location>
</feature>
<dbReference type="InterPro" id="IPR003743">
    <property type="entry name" value="Zf-RING_7"/>
</dbReference>
<reference evidence="3 4" key="1">
    <citation type="journal article" date="2014" name="BMC Vet. Res.">
        <title>First report of Corynebacterium pseudotuberculosis from caseous lymphadenitis lesions in Black Alentejano pig (Sus scrofa domesticus).</title>
        <authorList>
            <person name="Oliveira M."/>
            <person name="Barroco C."/>
            <person name="Mottola C."/>
            <person name="Santos R."/>
            <person name="Lemsaddek A."/>
            <person name="Tavares L."/>
            <person name="Semedo-Lemsaddek T."/>
        </authorList>
    </citation>
    <scope>NUCLEOTIDE SEQUENCE [LARGE SCALE GENOMIC DNA]</scope>
    <source>
        <strain evidence="3 4">PO100/5</strain>
    </source>
</reference>
<dbReference type="Pfam" id="PF02591">
    <property type="entry name" value="Zn_ribbon_9"/>
    <property type="match status" value="1"/>
</dbReference>
<reference evidence="3 4" key="3">
    <citation type="journal article" date="2020" name="Int. J. Syst. Evol. Microbiol.">
        <title>Corynebacterium silvaticum sp. nov., a unique group of NTTB corynebacteria in wild boar and roe deer.</title>
        <authorList>
            <person name="Dangel A."/>
            <person name="Berger A."/>
            <person name="Rau J."/>
            <person name="Eisenberg T."/>
            <person name="Kampfer P."/>
            <person name="Margos G."/>
            <person name="Contzen M."/>
            <person name="Busse H.J."/>
            <person name="Konrad R."/>
            <person name="Peters M."/>
            <person name="Sting R."/>
            <person name="Sing A."/>
        </authorList>
    </citation>
    <scope>NUCLEOTIDE SEQUENCE [LARGE SCALE GENOMIC DNA]</scope>
    <source>
        <strain evidence="3 4">PO100/5</strain>
    </source>
</reference>
<accession>A0A7Y4LFM6</accession>
<dbReference type="RefSeq" id="WP_087454323.1">
    <property type="nucleotide sequence ID" value="NZ_CP021417.2"/>
</dbReference>